<dbReference type="VEuPathDB" id="TriTrypDB:ECC02_006252"/>
<dbReference type="EMBL" id="JABDHM010000047">
    <property type="protein sequence ID" value="KAF5220683.1"/>
    <property type="molecule type" value="Genomic_DNA"/>
</dbReference>
<evidence type="ECO:0000313" key="4">
    <source>
        <dbReference type="Proteomes" id="UP000583944"/>
    </source>
</evidence>
<dbReference type="OrthoDB" id="246931at2759"/>
<feature type="compositionally biased region" description="Basic and acidic residues" evidence="2">
    <location>
        <begin position="231"/>
        <end position="249"/>
    </location>
</feature>
<dbReference type="SMR" id="A0A7J6Y293"/>
<sequence length="395" mass="44515">MKYVCAHGSAGASQSGVAVSTRTTRPPTCSSTILALQRKNAALTNDLEECLGIFRDARAFTDELEKKVAAVPEFLFSMQQQMQSLMLLQHGVFLGNATVLFQLWHRDREALLDAFERQANDAYESYQCKNRRLVEQHEAELEEAHGEWQRALESTQKEMVELTRRLNLAEVDEGLKVKHMLLKKAAAVIERKYCGGCNKETQTSHSVTTAACQTADVYRRSAAAQTTEGELSWHQEPRRPKEEAEEKEPVPLVVPPVAFPAEAPLKSPAPREERRKERQRDAMELDTLRLELRNVQMDYAHEREAAMTARSNCTFLEETLQLQLQEIKFLRDALDHIEAFVFFPPTKYSSSGGVTALERLALMGNEGLNSSPQVLPPVVDTPPYGESVFKNKQIA</sequence>
<gene>
    <name evidence="3" type="ORF">ECC02_006252</name>
</gene>
<comment type="caution">
    <text evidence="3">The sequence shown here is derived from an EMBL/GenBank/DDBJ whole genome shotgun (WGS) entry which is preliminary data.</text>
</comment>
<feature type="coiled-coil region" evidence="1">
    <location>
        <begin position="123"/>
        <end position="172"/>
    </location>
</feature>
<evidence type="ECO:0000313" key="3">
    <source>
        <dbReference type="EMBL" id="KAF5220683.1"/>
    </source>
</evidence>
<proteinExistence type="predicted"/>
<feature type="region of interest" description="Disordered" evidence="2">
    <location>
        <begin position="223"/>
        <end position="285"/>
    </location>
</feature>
<feature type="compositionally biased region" description="Basic and acidic residues" evidence="2">
    <location>
        <begin position="269"/>
        <end position="285"/>
    </location>
</feature>
<protein>
    <submittedName>
        <fullName evidence="3">Uncharacterized protein</fullName>
    </submittedName>
</protein>
<name>A0A7J6Y293_TRYCR</name>
<dbReference type="Proteomes" id="UP000583944">
    <property type="component" value="Unassembled WGS sequence"/>
</dbReference>
<organism evidence="3 4">
    <name type="scientific">Trypanosoma cruzi</name>
    <dbReference type="NCBI Taxonomy" id="5693"/>
    <lineage>
        <taxon>Eukaryota</taxon>
        <taxon>Discoba</taxon>
        <taxon>Euglenozoa</taxon>
        <taxon>Kinetoplastea</taxon>
        <taxon>Metakinetoplastina</taxon>
        <taxon>Trypanosomatida</taxon>
        <taxon>Trypanosomatidae</taxon>
        <taxon>Trypanosoma</taxon>
        <taxon>Schizotrypanum</taxon>
    </lineage>
</organism>
<dbReference type="AlphaFoldDB" id="A0A7J6Y293"/>
<dbReference type="OMA" id="IVEQHEA"/>
<dbReference type="VEuPathDB" id="TriTrypDB:BCY84_15789"/>
<evidence type="ECO:0000256" key="2">
    <source>
        <dbReference type="SAM" id="MobiDB-lite"/>
    </source>
</evidence>
<reference evidence="3 4" key="1">
    <citation type="journal article" date="2019" name="Genome Biol. Evol.">
        <title>Nanopore Sequencing Significantly Improves Genome Assembly of the Protozoan Parasite Trypanosoma cruzi.</title>
        <authorList>
            <person name="Diaz-Viraque F."/>
            <person name="Pita S."/>
            <person name="Greif G."/>
            <person name="de Souza R.C.M."/>
            <person name="Iraola G."/>
            <person name="Robello C."/>
        </authorList>
    </citation>
    <scope>NUCLEOTIDE SEQUENCE [LARGE SCALE GENOMIC DNA]</scope>
    <source>
        <strain evidence="3 4">Berenice</strain>
    </source>
</reference>
<accession>A0A7J6Y293</accession>
<keyword evidence="1" id="KW-0175">Coiled coil</keyword>
<evidence type="ECO:0000256" key="1">
    <source>
        <dbReference type="SAM" id="Coils"/>
    </source>
</evidence>